<dbReference type="Proteomes" id="UP001465976">
    <property type="component" value="Unassembled WGS sequence"/>
</dbReference>
<proteinExistence type="predicted"/>
<evidence type="ECO:0000313" key="2">
    <source>
        <dbReference type="EMBL" id="KAL0579133.1"/>
    </source>
</evidence>
<sequence length="217" mass="23373">MRTSIHKDTGEWVDIADIVNKLRNLYDVDALNAIDIEVEGYELSRSHKSTPISIPSPSPSENLNFHPFFREEYTLPFDSSFETLIAARRMRTTPSPPSSPAPSEPAKSSKQTSRSKKKRGKSKANMAGLVGGDSDSSALTQESGDEAVAESVATATDNETVDGDPEDEDVEMNEPSPVTSASKPARKRSGTSGKRRLHGAALANAARSAAKRKGTKK</sequence>
<organism evidence="2 3">
    <name type="scientific">Marasmius crinis-equi</name>
    <dbReference type="NCBI Taxonomy" id="585013"/>
    <lineage>
        <taxon>Eukaryota</taxon>
        <taxon>Fungi</taxon>
        <taxon>Dikarya</taxon>
        <taxon>Basidiomycota</taxon>
        <taxon>Agaricomycotina</taxon>
        <taxon>Agaricomycetes</taxon>
        <taxon>Agaricomycetidae</taxon>
        <taxon>Agaricales</taxon>
        <taxon>Marasmiineae</taxon>
        <taxon>Marasmiaceae</taxon>
        <taxon>Marasmius</taxon>
    </lineage>
</organism>
<accession>A0ABR3FUF6</accession>
<feature type="compositionally biased region" description="Pro residues" evidence="1">
    <location>
        <begin position="94"/>
        <end position="103"/>
    </location>
</feature>
<feature type="region of interest" description="Disordered" evidence="1">
    <location>
        <begin position="90"/>
        <end position="217"/>
    </location>
</feature>
<evidence type="ECO:0000256" key="1">
    <source>
        <dbReference type="SAM" id="MobiDB-lite"/>
    </source>
</evidence>
<feature type="compositionally biased region" description="Acidic residues" evidence="1">
    <location>
        <begin position="159"/>
        <end position="172"/>
    </location>
</feature>
<protein>
    <submittedName>
        <fullName evidence="2">Uncharacterized protein</fullName>
    </submittedName>
</protein>
<keyword evidence="3" id="KW-1185">Reference proteome</keyword>
<gene>
    <name evidence="2" type="ORF">V5O48_002865</name>
</gene>
<dbReference type="EMBL" id="JBAHYK010000070">
    <property type="protein sequence ID" value="KAL0579133.1"/>
    <property type="molecule type" value="Genomic_DNA"/>
</dbReference>
<comment type="caution">
    <text evidence="2">The sequence shown here is derived from an EMBL/GenBank/DDBJ whole genome shotgun (WGS) entry which is preliminary data.</text>
</comment>
<feature type="compositionally biased region" description="Basic residues" evidence="1">
    <location>
        <begin position="184"/>
        <end position="198"/>
    </location>
</feature>
<feature type="compositionally biased region" description="Basic residues" evidence="1">
    <location>
        <begin position="113"/>
        <end position="122"/>
    </location>
</feature>
<evidence type="ECO:0000313" key="3">
    <source>
        <dbReference type="Proteomes" id="UP001465976"/>
    </source>
</evidence>
<name>A0ABR3FUF6_9AGAR</name>
<reference evidence="2 3" key="1">
    <citation type="submission" date="2024-02" db="EMBL/GenBank/DDBJ databases">
        <title>A draft genome for the cacao thread blight pathogen Marasmius crinis-equi.</title>
        <authorList>
            <person name="Cohen S.P."/>
            <person name="Baruah I.K."/>
            <person name="Amoako-Attah I."/>
            <person name="Bukari Y."/>
            <person name="Meinhardt L.W."/>
            <person name="Bailey B.A."/>
        </authorList>
    </citation>
    <scope>NUCLEOTIDE SEQUENCE [LARGE SCALE GENOMIC DNA]</scope>
    <source>
        <strain evidence="2 3">GH-76</strain>
    </source>
</reference>